<keyword evidence="5" id="KW-0732">Signal</keyword>
<dbReference type="InterPro" id="IPR005616">
    <property type="entry name" value="CcmH/CycL/Ccl2/NrfF_N"/>
</dbReference>
<keyword evidence="5" id="KW-0472">Membrane</keyword>
<dbReference type="PANTHER" id="PTHR47601:SF1">
    <property type="entry name" value="CYTOCHROME C-TYPE BIOGENESIS CCMH-LIKE MITOCHONDRIAL PROTEIN"/>
    <property type="match status" value="1"/>
</dbReference>
<evidence type="ECO:0000256" key="4">
    <source>
        <dbReference type="ARBA" id="ARBA00023004"/>
    </source>
</evidence>
<evidence type="ECO:0000256" key="3">
    <source>
        <dbReference type="ARBA" id="ARBA00022723"/>
    </source>
</evidence>
<dbReference type="InterPro" id="IPR038297">
    <property type="entry name" value="CcmH/CycL/NrfF/Ccl2_sf"/>
</dbReference>
<reference evidence="7 8" key="1">
    <citation type="submission" date="2024-09" db="EMBL/GenBank/DDBJ databases">
        <authorList>
            <person name="Sun Q."/>
            <person name="Mori K."/>
        </authorList>
    </citation>
    <scope>NUCLEOTIDE SEQUENCE [LARGE SCALE GENOMIC DNA]</scope>
    <source>
        <strain evidence="7 8">KCTC 23279</strain>
    </source>
</reference>
<name>A0ABV6ET28_9BRAD</name>
<feature type="transmembrane region" description="Helical" evidence="5">
    <location>
        <begin position="107"/>
        <end position="126"/>
    </location>
</feature>
<proteinExistence type="inferred from homology"/>
<dbReference type="CDD" id="cd16378">
    <property type="entry name" value="CcmH_N"/>
    <property type="match status" value="1"/>
</dbReference>
<keyword evidence="4 5" id="KW-0408">Iron</keyword>
<organism evidence="7 8">
    <name type="scientific">Rhodopseudomonas telluris</name>
    <dbReference type="NCBI Taxonomy" id="644215"/>
    <lineage>
        <taxon>Bacteria</taxon>
        <taxon>Pseudomonadati</taxon>
        <taxon>Pseudomonadota</taxon>
        <taxon>Alphaproteobacteria</taxon>
        <taxon>Hyphomicrobiales</taxon>
        <taxon>Nitrobacteraceae</taxon>
        <taxon>Rhodopseudomonas</taxon>
    </lineage>
</organism>
<comment type="function">
    <text evidence="5">Possible subunit of a heme lyase.</text>
</comment>
<protein>
    <recommendedName>
        <fullName evidence="5">Cytochrome c-type biogenesis protein</fullName>
    </recommendedName>
</protein>
<dbReference type="PROSITE" id="PS51257">
    <property type="entry name" value="PROKAR_LIPOPROTEIN"/>
    <property type="match status" value="1"/>
</dbReference>
<evidence type="ECO:0000256" key="1">
    <source>
        <dbReference type="ARBA" id="ARBA00010342"/>
    </source>
</evidence>
<evidence type="ECO:0000256" key="5">
    <source>
        <dbReference type="RuleBase" id="RU364112"/>
    </source>
</evidence>
<dbReference type="RefSeq" id="WP_378387981.1">
    <property type="nucleotide sequence ID" value="NZ_JBHLWM010000005.1"/>
</dbReference>
<gene>
    <name evidence="7" type="ORF">ACFFJ6_12165</name>
</gene>
<sequence>MRKLIAALGIVLAVACSTPLAYAVQPDEVMADPAKEARARELSRELRCMVCQNQSIDDSDATLAKDLRLLVRERIAAGDSNKQVLDYLVARYGEFVLLKPRFEAHTLILWLIPPLVLIGGGLALWLHIRRRGRAAEAATPVPLNAEEHARLQQLLNDPAETGRI</sequence>
<keyword evidence="8" id="KW-1185">Reference proteome</keyword>
<dbReference type="Proteomes" id="UP001589775">
    <property type="component" value="Unassembled WGS sequence"/>
</dbReference>
<evidence type="ECO:0000259" key="6">
    <source>
        <dbReference type="Pfam" id="PF03918"/>
    </source>
</evidence>
<dbReference type="PANTHER" id="PTHR47601">
    <property type="match status" value="1"/>
</dbReference>
<feature type="signal peptide" evidence="5">
    <location>
        <begin position="1"/>
        <end position="23"/>
    </location>
</feature>
<keyword evidence="5" id="KW-0812">Transmembrane</keyword>
<evidence type="ECO:0000313" key="8">
    <source>
        <dbReference type="Proteomes" id="UP001589775"/>
    </source>
</evidence>
<keyword evidence="5" id="KW-1133">Transmembrane helix</keyword>
<comment type="similarity">
    <text evidence="1 5">Belongs to the CcmH/CycL/Ccl2/NrfF family.</text>
</comment>
<feature type="chain" id="PRO_5045014049" description="Cytochrome c-type biogenesis protein" evidence="5">
    <location>
        <begin position="24"/>
        <end position="164"/>
    </location>
</feature>
<keyword evidence="2 5" id="KW-0349">Heme</keyword>
<dbReference type="Pfam" id="PF03918">
    <property type="entry name" value="CcmH"/>
    <property type="match status" value="1"/>
</dbReference>
<evidence type="ECO:0000313" key="7">
    <source>
        <dbReference type="EMBL" id="MFC0241230.1"/>
    </source>
</evidence>
<evidence type="ECO:0000256" key="2">
    <source>
        <dbReference type="ARBA" id="ARBA00022617"/>
    </source>
</evidence>
<feature type="domain" description="CcmH/CycL/Ccl2/NrfF N-terminal" evidence="6">
    <location>
        <begin position="13"/>
        <end position="155"/>
    </location>
</feature>
<comment type="caution">
    <text evidence="7">The sequence shown here is derived from an EMBL/GenBank/DDBJ whole genome shotgun (WGS) entry which is preliminary data.</text>
</comment>
<dbReference type="Gene3D" id="1.10.8.640">
    <property type="entry name" value="Cytochrome C biogenesis protein"/>
    <property type="match status" value="1"/>
</dbReference>
<dbReference type="EMBL" id="JBHLWM010000005">
    <property type="protein sequence ID" value="MFC0241230.1"/>
    <property type="molecule type" value="Genomic_DNA"/>
</dbReference>
<accession>A0ABV6ET28</accession>
<keyword evidence="3 5" id="KW-0479">Metal-binding</keyword>